<organism evidence="1 2">
    <name type="scientific">Skermania pinensis</name>
    <dbReference type="NCBI Taxonomy" id="39122"/>
    <lineage>
        <taxon>Bacteria</taxon>
        <taxon>Bacillati</taxon>
        <taxon>Actinomycetota</taxon>
        <taxon>Actinomycetes</taxon>
        <taxon>Mycobacteriales</taxon>
        <taxon>Gordoniaceae</taxon>
        <taxon>Skermania</taxon>
    </lineage>
</organism>
<gene>
    <name evidence="1" type="ORF">KV203_13175</name>
</gene>
<protein>
    <recommendedName>
        <fullName evidence="3">Diacylglycerol O-acyltransferase</fullName>
    </recommendedName>
</protein>
<keyword evidence="2" id="KW-1185">Reference proteome</keyword>
<sequence>MKQRLRRAGSSSAALTRARLATGDSVNYLMSTPEHATDWVMYWVFENSVGVADVVKQVAEREPFVRALGRRVADVPRGLGNPYWVMDPTPLRERLVVRDEAVEWSSVLAAMADTFGSPLDLHEGTWRLTAFTSVAGAPVPGGAVATVVFAQVSHAILVGAQIAGLGRALFGAEPAELHIDGAGDAVERERPTASAVLGVTRLPLEVIRWHLAQGRERHALRRRTARRPMVATIREKTDLNSPRRDSELAVRVIRPDLAPAQGRGITLTALGMTAVSLAIERYLAGLGQSCPDDLAAYVPVAIAGQRGRLGVNRISAVQANLYPTITGPAARAGAIHAHLRDAREAGHDAAKLALEVGAAVPFFVYLSLLRRGRLRTSWDAGSLWATSITSVRVDGDAELALSDSPAVFGGHLVNVSTDAGLAHSFVGGTFGLTVTVTASTAALPDIDAYAVLLTQAFVDVTTAISEAPAVQSWDLGPSHRNSPARVIPAVPLSRGPG</sequence>
<proteinExistence type="predicted"/>
<dbReference type="RefSeq" id="WP_066467630.1">
    <property type="nucleotide sequence ID" value="NZ_CBCRUZ010000002.1"/>
</dbReference>
<name>A0ABX8S6R6_9ACTN</name>
<evidence type="ECO:0000313" key="2">
    <source>
        <dbReference type="Proteomes" id="UP000887023"/>
    </source>
</evidence>
<accession>A0ABX8S6R6</accession>
<evidence type="ECO:0000313" key="1">
    <source>
        <dbReference type="EMBL" id="QXQ12867.1"/>
    </source>
</evidence>
<reference evidence="1" key="1">
    <citation type="submission" date="2021-07" db="EMBL/GenBank/DDBJ databases">
        <title>Candidatus Kaistella beijingensis sp. nov. isolated from a municipal wastewater treatment plant is involved in sludge foaming.</title>
        <authorList>
            <person name="Song Y."/>
            <person name="Liu S.-J."/>
        </authorList>
    </citation>
    <scope>NUCLEOTIDE SEQUENCE</scope>
    <source>
        <strain evidence="1">DSM 43998</strain>
    </source>
</reference>
<evidence type="ECO:0008006" key="3">
    <source>
        <dbReference type="Google" id="ProtNLM"/>
    </source>
</evidence>
<dbReference type="EMBL" id="CP079105">
    <property type="protein sequence ID" value="QXQ12867.1"/>
    <property type="molecule type" value="Genomic_DNA"/>
</dbReference>
<dbReference type="Proteomes" id="UP000887023">
    <property type="component" value="Chromosome"/>
</dbReference>